<dbReference type="Proteomes" id="UP000245880">
    <property type="component" value="Unassembled WGS sequence"/>
</dbReference>
<name>A0A316ARM0_9BACT</name>
<proteinExistence type="predicted"/>
<gene>
    <name evidence="1" type="ORF">CLV98_101191</name>
</gene>
<dbReference type="EMBL" id="QGDT01000001">
    <property type="protein sequence ID" value="PWJ60016.1"/>
    <property type="molecule type" value="Genomic_DNA"/>
</dbReference>
<organism evidence="1 2">
    <name type="scientific">Dyadobacter jejuensis</name>
    <dbReference type="NCBI Taxonomy" id="1082580"/>
    <lineage>
        <taxon>Bacteria</taxon>
        <taxon>Pseudomonadati</taxon>
        <taxon>Bacteroidota</taxon>
        <taxon>Cytophagia</taxon>
        <taxon>Cytophagales</taxon>
        <taxon>Spirosomataceae</taxon>
        <taxon>Dyadobacter</taxon>
    </lineage>
</organism>
<comment type="caution">
    <text evidence="1">The sequence shown here is derived from an EMBL/GenBank/DDBJ whole genome shotgun (WGS) entry which is preliminary data.</text>
</comment>
<dbReference type="SUPFAM" id="SSF53474">
    <property type="entry name" value="alpha/beta-Hydrolases"/>
    <property type="match status" value="1"/>
</dbReference>
<evidence type="ECO:0000313" key="1">
    <source>
        <dbReference type="EMBL" id="PWJ60016.1"/>
    </source>
</evidence>
<evidence type="ECO:0000313" key="2">
    <source>
        <dbReference type="Proteomes" id="UP000245880"/>
    </source>
</evidence>
<dbReference type="InterPro" id="IPR029058">
    <property type="entry name" value="AB_hydrolase_fold"/>
</dbReference>
<reference evidence="1 2" key="1">
    <citation type="submission" date="2018-03" db="EMBL/GenBank/DDBJ databases">
        <title>Genomic Encyclopedia of Archaeal and Bacterial Type Strains, Phase II (KMG-II): from individual species to whole genera.</title>
        <authorList>
            <person name="Goeker M."/>
        </authorList>
    </citation>
    <scope>NUCLEOTIDE SEQUENCE [LARGE SCALE GENOMIC DNA]</scope>
    <source>
        <strain evidence="1 2">DSM 100346</strain>
    </source>
</reference>
<sequence>MFSLNKTTVQQMVENREKYRKANPGYEKTLMNRVIGLSGYEKPATKVDAIFSGRDQRTGYTIEKYLVKGGGSYYLPVLWLKPSQASTKTILYLDDQGKSIAAHTGGTVEQLVRNGYEVVVPDLSGIGELGPGNIPGGDALIDGAPLNLWFMGLLVQKNLVAVRAEEIAVLSYFIKHTKTDATVLGAVASGTLTADLLHAAAIDNPFQRLVLHNPLVSYLSIAEERLYKPKFIISAVPGALPLYDLPDLVHRLSTQRLLLANPVTAADREVGPSQTEALYGRSIQKEHPENFSVMIGLRPDDWLPVLLKWLD</sequence>
<protein>
    <submittedName>
        <fullName evidence="1">Uncharacterized protein</fullName>
    </submittedName>
</protein>
<keyword evidence="2" id="KW-1185">Reference proteome</keyword>
<dbReference type="Gene3D" id="3.40.50.1820">
    <property type="entry name" value="alpha/beta hydrolase"/>
    <property type="match status" value="1"/>
</dbReference>
<accession>A0A316ARM0</accession>
<dbReference type="AlphaFoldDB" id="A0A316ARM0"/>